<dbReference type="EMBL" id="KZ613477">
    <property type="protein sequence ID" value="PMD22510.1"/>
    <property type="molecule type" value="Genomic_DNA"/>
</dbReference>
<sequence length="167" mass="18042">MKLSTAFPIALACISSCAAIEDVEKRDNTGTCSIGIARIYGDINWDLTVYNCAAADRQQYNIIATVQNAVMDKGESITVTTGVPQPIKITNVDNAPPFDYDVQVLQAPLDNPDPGLTKVQLTFEIAEAGLKWTTSDCSAGNVIFSGGWESWSCDYACNYTTTASREL</sequence>
<keyword evidence="3" id="KW-1185">Reference proteome</keyword>
<keyword evidence="1" id="KW-0732">Signal</keyword>
<protein>
    <submittedName>
        <fullName evidence="2">Uncharacterized protein</fullName>
    </submittedName>
</protein>
<evidence type="ECO:0000256" key="1">
    <source>
        <dbReference type="SAM" id="SignalP"/>
    </source>
</evidence>
<proteinExistence type="predicted"/>
<feature type="chain" id="PRO_5014422987" evidence="1">
    <location>
        <begin position="20"/>
        <end position="167"/>
    </location>
</feature>
<organism evidence="2 3">
    <name type="scientific">Hyaloscypha hepaticicola</name>
    <dbReference type="NCBI Taxonomy" id="2082293"/>
    <lineage>
        <taxon>Eukaryota</taxon>
        <taxon>Fungi</taxon>
        <taxon>Dikarya</taxon>
        <taxon>Ascomycota</taxon>
        <taxon>Pezizomycotina</taxon>
        <taxon>Leotiomycetes</taxon>
        <taxon>Helotiales</taxon>
        <taxon>Hyaloscyphaceae</taxon>
        <taxon>Hyaloscypha</taxon>
    </lineage>
</organism>
<dbReference type="AlphaFoldDB" id="A0A2J6Q8A8"/>
<accession>A0A2J6Q8A8</accession>
<evidence type="ECO:0000313" key="3">
    <source>
        <dbReference type="Proteomes" id="UP000235672"/>
    </source>
</evidence>
<evidence type="ECO:0000313" key="2">
    <source>
        <dbReference type="EMBL" id="PMD22510.1"/>
    </source>
</evidence>
<dbReference type="Proteomes" id="UP000235672">
    <property type="component" value="Unassembled WGS sequence"/>
</dbReference>
<feature type="signal peptide" evidence="1">
    <location>
        <begin position="1"/>
        <end position="19"/>
    </location>
</feature>
<name>A0A2J6Q8A8_9HELO</name>
<gene>
    <name evidence="2" type="ORF">NA56DRAFT_644721</name>
</gene>
<dbReference type="OrthoDB" id="3478641at2759"/>
<reference evidence="2 3" key="1">
    <citation type="submission" date="2016-05" db="EMBL/GenBank/DDBJ databases">
        <title>A degradative enzymes factory behind the ericoid mycorrhizal symbiosis.</title>
        <authorList>
            <consortium name="DOE Joint Genome Institute"/>
            <person name="Martino E."/>
            <person name="Morin E."/>
            <person name="Grelet G."/>
            <person name="Kuo A."/>
            <person name="Kohler A."/>
            <person name="Daghino S."/>
            <person name="Barry K."/>
            <person name="Choi C."/>
            <person name="Cichocki N."/>
            <person name="Clum A."/>
            <person name="Copeland A."/>
            <person name="Hainaut M."/>
            <person name="Haridas S."/>
            <person name="Labutti K."/>
            <person name="Lindquist E."/>
            <person name="Lipzen A."/>
            <person name="Khouja H.-R."/>
            <person name="Murat C."/>
            <person name="Ohm R."/>
            <person name="Olson A."/>
            <person name="Spatafora J."/>
            <person name="Veneault-Fourrey C."/>
            <person name="Henrissat B."/>
            <person name="Grigoriev I."/>
            <person name="Martin F."/>
            <person name="Perotto S."/>
        </authorList>
    </citation>
    <scope>NUCLEOTIDE SEQUENCE [LARGE SCALE GENOMIC DNA]</scope>
    <source>
        <strain evidence="2 3">UAMH 7357</strain>
    </source>
</reference>